<evidence type="ECO:0000313" key="3">
    <source>
        <dbReference type="Proteomes" id="UP000198379"/>
    </source>
</evidence>
<dbReference type="AlphaFoldDB" id="A0A238VQ19"/>
<dbReference type="GO" id="GO:0003677">
    <property type="term" value="F:DNA binding"/>
    <property type="evidence" value="ECO:0007669"/>
    <property type="project" value="UniProtKB-KW"/>
</dbReference>
<feature type="domain" description="Type IV secretion system coupling protein TraD DNA-binding" evidence="1">
    <location>
        <begin position="35"/>
        <end position="347"/>
    </location>
</feature>
<dbReference type="SUPFAM" id="SSF52540">
    <property type="entry name" value="P-loop containing nucleoside triphosphate hydrolases"/>
    <property type="match status" value="1"/>
</dbReference>
<dbReference type="InterPro" id="IPR051162">
    <property type="entry name" value="T4SS_component"/>
</dbReference>
<dbReference type="Gene3D" id="3.40.50.300">
    <property type="entry name" value="P-loop containing nucleotide triphosphate hydrolases"/>
    <property type="match status" value="2"/>
</dbReference>
<name>A0A238VQ19_9FLAO</name>
<organism evidence="2 3">
    <name type="scientific">Dokdonia pacifica</name>
    <dbReference type="NCBI Taxonomy" id="1627892"/>
    <lineage>
        <taxon>Bacteria</taxon>
        <taxon>Pseudomonadati</taxon>
        <taxon>Bacteroidota</taxon>
        <taxon>Flavobacteriia</taxon>
        <taxon>Flavobacteriales</taxon>
        <taxon>Flavobacteriaceae</taxon>
        <taxon>Dokdonia</taxon>
    </lineage>
</organism>
<reference evidence="2 3" key="1">
    <citation type="submission" date="2017-06" db="EMBL/GenBank/DDBJ databases">
        <authorList>
            <person name="Kim H.J."/>
            <person name="Triplett B.A."/>
        </authorList>
    </citation>
    <scope>NUCLEOTIDE SEQUENCE [LARGE SCALE GENOMIC DNA]</scope>
    <source>
        <strain evidence="2 3">DSM 25597</strain>
    </source>
</reference>
<dbReference type="PANTHER" id="PTHR30121">
    <property type="entry name" value="UNCHARACTERIZED PROTEIN YJGR-RELATED"/>
    <property type="match status" value="1"/>
</dbReference>
<evidence type="ECO:0000259" key="1">
    <source>
        <dbReference type="Pfam" id="PF10412"/>
    </source>
</evidence>
<accession>A0A238VQ19</accession>
<gene>
    <name evidence="2" type="ORF">SAMN06265376_10163</name>
</gene>
<keyword evidence="2" id="KW-0238">DNA-binding</keyword>
<dbReference type="CDD" id="cd01127">
    <property type="entry name" value="TrwB_TraG_TraD_VirD4"/>
    <property type="match status" value="1"/>
</dbReference>
<dbReference type="RefSeq" id="WP_089369441.1">
    <property type="nucleotide sequence ID" value="NZ_BMEP01000002.1"/>
</dbReference>
<dbReference type="InterPro" id="IPR027417">
    <property type="entry name" value="P-loop_NTPase"/>
</dbReference>
<dbReference type="Proteomes" id="UP000198379">
    <property type="component" value="Unassembled WGS sequence"/>
</dbReference>
<sequence length="402" mass="46053">MPNYLNPDISYFAKTDFREDRRTFGIYYSDLLAGGMLVIGATGNGKSNLIKVLAYNDILHYGTYNRGGFCLIDAHNDLVNEVYDLIPEHLKKEVIYLSPTDPNCSWGYNPLRKVRDPNTRALIASSILETFRKVWGEQSWGIRLEFILRQSLLLLLQVPWKVTFDDIPRLLLNEEYRNKCIPHTTNQHISRFFEKEFPRYSKGDILPVLNKITSLLSIPYLRKVLVENPQQLSMTQIMQNKQIFLVNLSKSKIGTDGVTLLGSFLISAMVSAGFSRLDLPPQKRQPFMLYLDEAGLYTTKSIVNAVSELRKSKFNIVFGLQYLDQLHKDIRSAILSNVGSIICFRLGEDAKQMEKIFTPIFSSSDFLNLERYHIYIRLLINGRITPKGFSAKTITIQDFPSG</sequence>
<dbReference type="InterPro" id="IPR019476">
    <property type="entry name" value="T4SS_TraD_DNA-bd"/>
</dbReference>
<evidence type="ECO:0000313" key="2">
    <source>
        <dbReference type="EMBL" id="SNR35589.1"/>
    </source>
</evidence>
<protein>
    <submittedName>
        <fullName evidence="2">Type IV secretion-system coupling protein DNA-binding domain-containing protein</fullName>
    </submittedName>
</protein>
<dbReference type="OrthoDB" id="9806951at2"/>
<dbReference type="PANTHER" id="PTHR30121:SF6">
    <property type="entry name" value="SLR6007 PROTEIN"/>
    <property type="match status" value="1"/>
</dbReference>
<dbReference type="EMBL" id="FZNY01000001">
    <property type="protein sequence ID" value="SNR35589.1"/>
    <property type="molecule type" value="Genomic_DNA"/>
</dbReference>
<keyword evidence="3" id="KW-1185">Reference proteome</keyword>
<proteinExistence type="predicted"/>
<dbReference type="Pfam" id="PF10412">
    <property type="entry name" value="TrwB_AAD_bind"/>
    <property type="match status" value="1"/>
</dbReference>